<evidence type="ECO:0000313" key="8">
    <source>
        <dbReference type="EMBL" id="OCT44893.1"/>
    </source>
</evidence>
<evidence type="ECO:0000256" key="1">
    <source>
        <dbReference type="ARBA" id="ARBA00004141"/>
    </source>
</evidence>
<keyword evidence="8" id="KW-0762">Sugar transport</keyword>
<gene>
    <name evidence="8" type="ORF">CLCR_05633</name>
</gene>
<dbReference type="eggNOG" id="KOG0254">
    <property type="taxonomic scope" value="Eukaryota"/>
</dbReference>
<sequence length="584" mass="64312">MSEVPHTSQVTLPVTSLWANRKCLIIACIVATANTQYGFDSAAIGALQAMPGFLKVFGFEDPNSPVGYGIDSTFQQLIGSLLTLGAFLSSILAGTFGAFYGRKTALWLACALNCVGLAIQIGTTNKGVVYLGRIVLGFSNGFLVTFSNIYTAEIAPAHLRGVMVALFAYWVNIGAILGTIVDNYTKDRLDKGSYQIPIGSLYIVPVLLAIGLFFVPETPRWLLHHNRESQARKSLETLRADSLAPEYFELEWAEIIRGVEEERKTAKSVGLLDMFRGADLRRTLLCWGTIMTQAGSGSWFPIAYQTYFFQIAGIKQAFEYSIMITCIGFVGVNCGMYAMRHLVGRRFICIFGSIVTSLCFLGMAIAQSASPGTMTTGKVTVAMVAIWGFFYNGIRGPSLFRVPCSHLLGCVGAATYPVATELVSSRLRAWTVGSATSLQYVFAWLTSFCTPYFINPGDLNWVSLTHSSPECEAANAWFQGPKYGYIWFGSNIACAIFYFFCIPEVRIGPELNMDFANQNQLKGRSLEEIDELFEKRVGVFKFKTYRTEIQEKALHDVQANTGAFLEKQPAISHVEVEQSEAKTA</sequence>
<protein>
    <submittedName>
        <fullName evidence="8">Putative sugar transporter</fullName>
    </submittedName>
</protein>
<dbReference type="GO" id="GO:0016020">
    <property type="term" value="C:membrane"/>
    <property type="evidence" value="ECO:0007669"/>
    <property type="project" value="UniProtKB-SubCell"/>
</dbReference>
<evidence type="ECO:0000256" key="5">
    <source>
        <dbReference type="ARBA" id="ARBA00023136"/>
    </source>
</evidence>
<keyword evidence="5 6" id="KW-0472">Membrane</keyword>
<feature type="transmembrane region" description="Helical" evidence="6">
    <location>
        <begin position="429"/>
        <end position="454"/>
    </location>
</feature>
<feature type="domain" description="Major facilitator superfamily (MFS) profile" evidence="7">
    <location>
        <begin position="26"/>
        <end position="506"/>
    </location>
</feature>
<dbReference type="AlphaFoldDB" id="A0A1C1C8M1"/>
<proteinExistence type="inferred from homology"/>
<dbReference type="InterPro" id="IPR050360">
    <property type="entry name" value="MFS_Sugar_Transporters"/>
</dbReference>
<dbReference type="OrthoDB" id="6133115at2759"/>
<keyword evidence="4 6" id="KW-1133">Transmembrane helix</keyword>
<comment type="subcellular location">
    <subcellularLocation>
        <location evidence="1">Membrane</location>
        <topology evidence="1">Multi-pass membrane protein</topology>
    </subcellularLocation>
</comment>
<feature type="transmembrane region" description="Helical" evidence="6">
    <location>
        <begin position="284"/>
        <end position="308"/>
    </location>
</feature>
<dbReference type="PANTHER" id="PTHR48022">
    <property type="entry name" value="PLASTIDIC GLUCOSE TRANSPORTER 4"/>
    <property type="match status" value="1"/>
</dbReference>
<feature type="transmembrane region" description="Helical" evidence="6">
    <location>
        <begin position="346"/>
        <end position="366"/>
    </location>
</feature>
<feature type="transmembrane region" description="Helical" evidence="6">
    <location>
        <begin position="105"/>
        <end position="122"/>
    </location>
</feature>
<accession>A0A1C1C8M1</accession>
<evidence type="ECO:0000259" key="7">
    <source>
        <dbReference type="PROSITE" id="PS50850"/>
    </source>
</evidence>
<reference evidence="9" key="1">
    <citation type="submission" date="2015-07" db="EMBL/GenBank/DDBJ databases">
        <authorList>
            <person name="Teixeira M.M."/>
            <person name="Souza R.C."/>
            <person name="Almeida L.G."/>
            <person name="Vicente V.A."/>
            <person name="de Hoog S."/>
            <person name="Bocca A.L."/>
            <person name="de Almeida S.R."/>
            <person name="Vasconcelos A.T."/>
            <person name="Felipe M.S."/>
        </authorList>
    </citation>
    <scope>NUCLEOTIDE SEQUENCE [LARGE SCALE GENOMIC DNA]</scope>
    <source>
        <strain evidence="9">KSF</strain>
    </source>
</reference>
<dbReference type="GO" id="GO:0005351">
    <property type="term" value="F:carbohydrate:proton symporter activity"/>
    <property type="evidence" value="ECO:0007669"/>
    <property type="project" value="TreeGrafter"/>
</dbReference>
<evidence type="ECO:0000256" key="2">
    <source>
        <dbReference type="ARBA" id="ARBA00010992"/>
    </source>
</evidence>
<dbReference type="Proteomes" id="UP000094526">
    <property type="component" value="Unassembled WGS sequence"/>
</dbReference>
<feature type="transmembrane region" description="Helical" evidence="6">
    <location>
        <begin position="128"/>
        <end position="150"/>
    </location>
</feature>
<keyword evidence="8" id="KW-0813">Transport</keyword>
<evidence type="ECO:0000256" key="4">
    <source>
        <dbReference type="ARBA" id="ARBA00022989"/>
    </source>
</evidence>
<keyword evidence="9" id="KW-1185">Reference proteome</keyword>
<feature type="transmembrane region" description="Helical" evidence="6">
    <location>
        <begin position="193"/>
        <end position="215"/>
    </location>
</feature>
<evidence type="ECO:0000256" key="6">
    <source>
        <dbReference type="SAM" id="Phobius"/>
    </source>
</evidence>
<feature type="transmembrane region" description="Helical" evidence="6">
    <location>
        <begin position="77"/>
        <end position="98"/>
    </location>
</feature>
<evidence type="ECO:0000256" key="3">
    <source>
        <dbReference type="ARBA" id="ARBA00022692"/>
    </source>
</evidence>
<evidence type="ECO:0000313" key="9">
    <source>
        <dbReference type="Proteomes" id="UP000094526"/>
    </source>
</evidence>
<comment type="similarity">
    <text evidence="2">Belongs to the major facilitator superfamily. Sugar transporter (TC 2.A.1.1) family.</text>
</comment>
<keyword evidence="3 6" id="KW-0812">Transmembrane</keyword>
<dbReference type="InterPro" id="IPR005829">
    <property type="entry name" value="Sugar_transporter_CS"/>
</dbReference>
<dbReference type="Gene3D" id="1.20.1250.20">
    <property type="entry name" value="MFS general substrate transporter like domains"/>
    <property type="match status" value="1"/>
</dbReference>
<dbReference type="VEuPathDB" id="FungiDB:G647_07563"/>
<dbReference type="Pfam" id="PF00083">
    <property type="entry name" value="Sugar_tr"/>
    <property type="match status" value="1"/>
</dbReference>
<comment type="caution">
    <text evidence="8">The sequence shown here is derived from an EMBL/GenBank/DDBJ whole genome shotgun (WGS) entry which is preliminary data.</text>
</comment>
<name>A0A1C1C8M1_9EURO</name>
<feature type="transmembrane region" description="Helical" evidence="6">
    <location>
        <begin position="372"/>
        <end position="391"/>
    </location>
</feature>
<dbReference type="InterPro" id="IPR005828">
    <property type="entry name" value="MFS_sugar_transport-like"/>
</dbReference>
<dbReference type="PROSITE" id="PS00217">
    <property type="entry name" value="SUGAR_TRANSPORT_2"/>
    <property type="match status" value="1"/>
</dbReference>
<dbReference type="PROSITE" id="PS50850">
    <property type="entry name" value="MFS"/>
    <property type="match status" value="1"/>
</dbReference>
<feature type="transmembrane region" description="Helical" evidence="6">
    <location>
        <begin position="162"/>
        <end position="181"/>
    </location>
</feature>
<feature type="transmembrane region" description="Helical" evidence="6">
    <location>
        <begin position="485"/>
        <end position="503"/>
    </location>
</feature>
<dbReference type="VEuPathDB" id="FungiDB:CLCR_05633"/>
<dbReference type="InterPro" id="IPR036259">
    <property type="entry name" value="MFS_trans_sf"/>
</dbReference>
<feature type="transmembrane region" description="Helical" evidence="6">
    <location>
        <begin position="320"/>
        <end position="339"/>
    </location>
</feature>
<dbReference type="SUPFAM" id="SSF103473">
    <property type="entry name" value="MFS general substrate transporter"/>
    <property type="match status" value="1"/>
</dbReference>
<organism evidence="8 9">
    <name type="scientific">Cladophialophora carrionii</name>
    <dbReference type="NCBI Taxonomy" id="86049"/>
    <lineage>
        <taxon>Eukaryota</taxon>
        <taxon>Fungi</taxon>
        <taxon>Dikarya</taxon>
        <taxon>Ascomycota</taxon>
        <taxon>Pezizomycotina</taxon>
        <taxon>Eurotiomycetes</taxon>
        <taxon>Chaetothyriomycetidae</taxon>
        <taxon>Chaetothyriales</taxon>
        <taxon>Herpotrichiellaceae</taxon>
        <taxon>Cladophialophora</taxon>
    </lineage>
</organism>
<dbReference type="PANTHER" id="PTHR48022:SF10">
    <property type="entry name" value="MAJOR FACILITATOR SUPERFAMILY (MFS) PROFILE DOMAIN-CONTAINING PROTEIN"/>
    <property type="match status" value="1"/>
</dbReference>
<dbReference type="EMBL" id="LGRB01000020">
    <property type="protein sequence ID" value="OCT44893.1"/>
    <property type="molecule type" value="Genomic_DNA"/>
</dbReference>
<dbReference type="InterPro" id="IPR020846">
    <property type="entry name" value="MFS_dom"/>
</dbReference>